<sequence>NDTKIPIYTNCITTEAWMIQLSARYILEWLETNNLLNDLAEKPNIKEMDESDSKIWLISFLANETEDKTTLQLQHTIQELIHSLSHIFLQSLAIESGLDIASFGELLLPNVLSFIIYAGESDVGGLSASFNQGLSQIVDSISEQMRSCKFDPSCSEDDDGACVGCLHLPRGCVEFNEKLSRAYAFGGKTKSLTVKNILVGFLDIKNK</sequence>
<feature type="non-terminal residue" evidence="1">
    <location>
        <position position="1"/>
    </location>
</feature>
<evidence type="ECO:0008006" key="3">
    <source>
        <dbReference type="Google" id="ProtNLM"/>
    </source>
</evidence>
<proteinExistence type="predicted"/>
<evidence type="ECO:0000313" key="1">
    <source>
        <dbReference type="EMBL" id="KKU60548.1"/>
    </source>
</evidence>
<organism evidence="1 2">
    <name type="scientific">Candidatus Beckwithbacteria bacterium GW2011_GWB1_47_15</name>
    <dbReference type="NCBI Taxonomy" id="1618371"/>
    <lineage>
        <taxon>Bacteria</taxon>
        <taxon>Candidatus Beckwithiibacteriota</taxon>
    </lineage>
</organism>
<dbReference type="EMBL" id="LCNT01000009">
    <property type="protein sequence ID" value="KKU60548.1"/>
    <property type="molecule type" value="Genomic_DNA"/>
</dbReference>
<evidence type="ECO:0000313" key="2">
    <source>
        <dbReference type="Proteomes" id="UP000033860"/>
    </source>
</evidence>
<name>A0A0G1U2G0_9BACT</name>
<comment type="caution">
    <text evidence="1">The sequence shown here is derived from an EMBL/GenBank/DDBJ whole genome shotgun (WGS) entry which is preliminary data.</text>
</comment>
<reference evidence="1 2" key="1">
    <citation type="journal article" date="2015" name="Nature">
        <title>rRNA introns, odd ribosomes, and small enigmatic genomes across a large radiation of phyla.</title>
        <authorList>
            <person name="Brown C.T."/>
            <person name="Hug L.A."/>
            <person name="Thomas B.C."/>
            <person name="Sharon I."/>
            <person name="Castelle C.J."/>
            <person name="Singh A."/>
            <person name="Wilkins M.J."/>
            <person name="Williams K.H."/>
            <person name="Banfield J.F."/>
        </authorList>
    </citation>
    <scope>NUCLEOTIDE SEQUENCE [LARGE SCALE GENOMIC DNA]</scope>
</reference>
<dbReference type="AlphaFoldDB" id="A0A0G1U2G0"/>
<accession>A0A0G1U2G0</accession>
<protein>
    <recommendedName>
        <fullName evidence="3">DUF1998 domain-containing protein</fullName>
    </recommendedName>
</protein>
<gene>
    <name evidence="1" type="ORF">UX85_C0009G0001</name>
</gene>
<dbReference type="Proteomes" id="UP000033860">
    <property type="component" value="Unassembled WGS sequence"/>
</dbReference>